<proteinExistence type="predicted"/>
<reference evidence="2 3" key="1">
    <citation type="submission" date="2024-04" db="EMBL/GenBank/DDBJ databases">
        <authorList>
            <person name="Cremers G."/>
        </authorList>
    </citation>
    <scope>NUCLEOTIDE SEQUENCE [LARGE SCALE GENOMIC DNA]</scope>
    <source>
        <strain evidence="2">MeCH1-AG</strain>
    </source>
</reference>
<evidence type="ECO:0000256" key="1">
    <source>
        <dbReference type="SAM" id="MobiDB-lite"/>
    </source>
</evidence>
<name>A0ABP1CCC3_9GAMM</name>
<feature type="region of interest" description="Disordered" evidence="1">
    <location>
        <begin position="66"/>
        <end position="86"/>
    </location>
</feature>
<feature type="compositionally biased region" description="Basic residues" evidence="1">
    <location>
        <begin position="1"/>
        <end position="10"/>
    </location>
</feature>
<gene>
    <name evidence="2" type="ORF">MECH1_V1_3127</name>
</gene>
<dbReference type="Proteomes" id="UP001497493">
    <property type="component" value="Chromosome"/>
</dbReference>
<organism evidence="2 3">
    <name type="scientific">Candidatus Methylocalor cossyra</name>
    <dbReference type="NCBI Taxonomy" id="3108543"/>
    <lineage>
        <taxon>Bacteria</taxon>
        <taxon>Pseudomonadati</taxon>
        <taxon>Pseudomonadota</taxon>
        <taxon>Gammaproteobacteria</taxon>
        <taxon>Methylococcales</taxon>
        <taxon>Methylococcaceae</taxon>
        <taxon>Candidatus Methylocalor</taxon>
    </lineage>
</organism>
<evidence type="ECO:0000313" key="3">
    <source>
        <dbReference type="Proteomes" id="UP001497493"/>
    </source>
</evidence>
<evidence type="ECO:0000313" key="2">
    <source>
        <dbReference type="EMBL" id="CAL1241903.1"/>
    </source>
</evidence>
<protein>
    <submittedName>
        <fullName evidence="2">Uncharacterized protein</fullName>
    </submittedName>
</protein>
<accession>A0ABP1CCC3</accession>
<dbReference type="EMBL" id="OZ026884">
    <property type="protein sequence ID" value="CAL1241903.1"/>
    <property type="molecule type" value="Genomic_DNA"/>
</dbReference>
<feature type="region of interest" description="Disordered" evidence="1">
    <location>
        <begin position="1"/>
        <end position="25"/>
    </location>
</feature>
<sequence>MTKKGERWRRRGDFSGRRDHRGRGTPMRTALWTAFLEMCREAGKLLDRVAAKRRRTFAIVGWPPKAEGSGVGSRACGSPNPARRSGRRFRRLAGNLRNRGPDRCIQFMAGTLAGTLSLSHKRRYLCGFT</sequence>
<keyword evidence="3" id="KW-1185">Reference proteome</keyword>